<dbReference type="AlphaFoldDB" id="X1TN38"/>
<organism evidence="1">
    <name type="scientific">marine sediment metagenome</name>
    <dbReference type="NCBI Taxonomy" id="412755"/>
    <lineage>
        <taxon>unclassified sequences</taxon>
        <taxon>metagenomes</taxon>
        <taxon>ecological metagenomes</taxon>
    </lineage>
</organism>
<reference evidence="1" key="1">
    <citation type="journal article" date="2014" name="Front. Microbiol.">
        <title>High frequency of phylogenetically diverse reductive dehalogenase-homologous genes in deep subseafloor sedimentary metagenomes.</title>
        <authorList>
            <person name="Kawai M."/>
            <person name="Futagami T."/>
            <person name="Toyoda A."/>
            <person name="Takaki Y."/>
            <person name="Nishi S."/>
            <person name="Hori S."/>
            <person name="Arai W."/>
            <person name="Tsubouchi T."/>
            <person name="Morono Y."/>
            <person name="Uchiyama I."/>
            <person name="Ito T."/>
            <person name="Fujiyama A."/>
            <person name="Inagaki F."/>
            <person name="Takami H."/>
        </authorList>
    </citation>
    <scope>NUCLEOTIDE SEQUENCE</scope>
    <source>
        <strain evidence="1">Expedition CK06-06</strain>
    </source>
</reference>
<evidence type="ECO:0000313" key="1">
    <source>
        <dbReference type="EMBL" id="GAJ06768.1"/>
    </source>
</evidence>
<protein>
    <submittedName>
        <fullName evidence="1">Uncharacterized protein</fullName>
    </submittedName>
</protein>
<dbReference type="EMBL" id="BARW01033157">
    <property type="protein sequence ID" value="GAJ06768.1"/>
    <property type="molecule type" value="Genomic_DNA"/>
</dbReference>
<comment type="caution">
    <text evidence="1">The sequence shown here is derived from an EMBL/GenBank/DDBJ whole genome shotgun (WGS) entry which is preliminary data.</text>
</comment>
<proteinExistence type="predicted"/>
<gene>
    <name evidence="1" type="ORF">S12H4_52289</name>
</gene>
<name>X1TN38_9ZZZZ</name>
<accession>X1TN38</accession>
<sequence length="201" mass="23221">MEVKLRKNFYDTLIPKVSSDSLRVKVEFDYKGPAQTLDIETNTGKKGLWGDYDQESPTYHDSKYVSKSDTFRSYTFIRYIPLSFWGSRQIDDCAVEVVIRGEGVYEDVVLWDAYTVNIAPPGEYTLTLQQSPAVGWITIEPDKPKYSYGDFIKLTSYMDSWAIGSYAFNYWEKDGEWLDTRNPVNTIVTGNNVFVARYRTL</sequence>